<keyword evidence="2" id="KW-0472">Membrane</keyword>
<reference evidence="4" key="1">
    <citation type="journal article" date="2019" name="Int. J. Syst. Evol. Microbiol.">
        <title>The Global Catalogue of Microorganisms (GCM) 10K type strain sequencing project: providing services to taxonomists for standard genome sequencing and annotation.</title>
        <authorList>
            <consortium name="The Broad Institute Genomics Platform"/>
            <consortium name="The Broad Institute Genome Sequencing Center for Infectious Disease"/>
            <person name="Wu L."/>
            <person name="Ma J."/>
        </authorList>
    </citation>
    <scope>NUCLEOTIDE SEQUENCE [LARGE SCALE GENOMIC DNA]</scope>
    <source>
        <strain evidence="4">JCM 17933</strain>
    </source>
</reference>
<keyword evidence="2" id="KW-1133">Transmembrane helix</keyword>
<evidence type="ECO:0000313" key="3">
    <source>
        <dbReference type="EMBL" id="GAA4487729.1"/>
    </source>
</evidence>
<sequence>MDEMQLIGDLRRDVPAITPDAAEAARTRLTASFEEPARPRSTRPRRRAPRLAWRVAVAGGSAAAIAAGGIVALSTGGEDGGGGGHVRAVTAAEVVLDRAAGAAASAPFTAPRPDQWVYQHIQSIDRLEARDQTSPQRGDSYRWTRASGDQVVDTGLDGVIGKPTHVSAFPPQSYASVAKLPVEPEALLRWVRSHRPATDRTTDFWALSRILQDGVLPPRLKATIFQAMKELPGVTVRKGVTDLRGRAAIAVVGQTSAAMGGVRLNEEVLLDPIAYTYRGEQTVLSADLRMRNKGAGVRVIKAGTVTGASVIVKVAIVDRPGRRS</sequence>
<organism evidence="3 4">
    <name type="scientific">Actinoallomurus oryzae</name>
    <dbReference type="NCBI Taxonomy" id="502180"/>
    <lineage>
        <taxon>Bacteria</taxon>
        <taxon>Bacillati</taxon>
        <taxon>Actinomycetota</taxon>
        <taxon>Actinomycetes</taxon>
        <taxon>Streptosporangiales</taxon>
        <taxon>Thermomonosporaceae</taxon>
        <taxon>Actinoallomurus</taxon>
    </lineage>
</organism>
<evidence type="ECO:0000313" key="4">
    <source>
        <dbReference type="Proteomes" id="UP001500503"/>
    </source>
</evidence>
<feature type="region of interest" description="Disordered" evidence="1">
    <location>
        <begin position="27"/>
        <end position="47"/>
    </location>
</feature>
<dbReference type="EMBL" id="BAABHF010000012">
    <property type="protein sequence ID" value="GAA4487729.1"/>
    <property type="molecule type" value="Genomic_DNA"/>
</dbReference>
<feature type="transmembrane region" description="Helical" evidence="2">
    <location>
        <begin position="51"/>
        <end position="73"/>
    </location>
</feature>
<protein>
    <recommendedName>
        <fullName evidence="5">CU044_5270 family protein</fullName>
    </recommendedName>
</protein>
<accession>A0ABP8PL10</accession>
<evidence type="ECO:0008006" key="5">
    <source>
        <dbReference type="Google" id="ProtNLM"/>
    </source>
</evidence>
<evidence type="ECO:0000256" key="2">
    <source>
        <dbReference type="SAM" id="Phobius"/>
    </source>
</evidence>
<dbReference type="InterPro" id="IPR047789">
    <property type="entry name" value="CU044_5270-like"/>
</dbReference>
<gene>
    <name evidence="3" type="ORF">GCM10023191_016050</name>
</gene>
<comment type="caution">
    <text evidence="3">The sequence shown here is derived from an EMBL/GenBank/DDBJ whole genome shotgun (WGS) entry which is preliminary data.</text>
</comment>
<name>A0ABP8PL10_9ACTN</name>
<evidence type="ECO:0000256" key="1">
    <source>
        <dbReference type="SAM" id="MobiDB-lite"/>
    </source>
</evidence>
<proteinExistence type="predicted"/>
<dbReference type="RefSeq" id="WP_345459365.1">
    <property type="nucleotide sequence ID" value="NZ_BAABHF010000012.1"/>
</dbReference>
<keyword evidence="2" id="KW-0812">Transmembrane</keyword>
<keyword evidence="4" id="KW-1185">Reference proteome</keyword>
<dbReference type="NCBIfam" id="NF038083">
    <property type="entry name" value="CU044_5270_fam"/>
    <property type="match status" value="1"/>
</dbReference>
<dbReference type="Proteomes" id="UP001500503">
    <property type="component" value="Unassembled WGS sequence"/>
</dbReference>